<dbReference type="EMBL" id="JAVRQU010000020">
    <property type="protein sequence ID" value="KAK5692169.1"/>
    <property type="molecule type" value="Genomic_DNA"/>
</dbReference>
<dbReference type="InterPro" id="IPR001303">
    <property type="entry name" value="Aldolase_II/adducin_N"/>
</dbReference>
<dbReference type="GO" id="GO:0005856">
    <property type="term" value="C:cytoskeleton"/>
    <property type="evidence" value="ECO:0007669"/>
    <property type="project" value="TreeGrafter"/>
</dbReference>
<dbReference type="PANTHER" id="PTHR10672:SF25">
    <property type="entry name" value="MEIOTICALLY UP-REGULATED GENE 14 PROTEIN"/>
    <property type="match status" value="1"/>
</dbReference>
<dbReference type="FunFam" id="3.40.225.10:FF:000009">
    <property type="entry name" value="Class II aldolase/adducin N-terminal"/>
    <property type="match status" value="1"/>
</dbReference>
<evidence type="ECO:0000259" key="1">
    <source>
        <dbReference type="SMART" id="SM01007"/>
    </source>
</evidence>
<dbReference type="InterPro" id="IPR036409">
    <property type="entry name" value="Aldolase_II/adducin_N_sf"/>
</dbReference>
<dbReference type="Pfam" id="PF00596">
    <property type="entry name" value="Aldolase_II"/>
    <property type="match status" value="1"/>
</dbReference>
<sequence length="295" mass="31942">MATATVTSSAPTHTISLQASGPAENNVLNWNVADSAKPSSLHKIPEFTDKYAERQWAKQHMAAAFRTFARLGWADGASGHISLRDPVDPELFWINPYAKHFALMKASDLVLIDHAGKPVEATTHQVNAAGFIIHSSIHQARPDLNAVAHMHSPYGRAWSCFGRGLEMLNQDSCMFYRGLKVYEGFGGVVLAREEGQRIANALGSSGKNLILQNHGLLTAGATVDEAAASFIALERACQAQLLAEGAAANGIPKKLVGEEEALYSYKVSGYPACMHWQFMPEFDLTVHLSGGEVLK</sequence>
<dbReference type="GO" id="GO:0051015">
    <property type="term" value="F:actin filament binding"/>
    <property type="evidence" value="ECO:0007669"/>
    <property type="project" value="TreeGrafter"/>
</dbReference>
<dbReference type="Gene3D" id="3.40.225.10">
    <property type="entry name" value="Class II aldolase/adducin N-terminal domain"/>
    <property type="match status" value="1"/>
</dbReference>
<dbReference type="AlphaFoldDB" id="A0AAN7ZW50"/>
<name>A0AAN7ZW50_9PEZI</name>
<evidence type="ECO:0000313" key="2">
    <source>
        <dbReference type="EMBL" id="KAK5692169.1"/>
    </source>
</evidence>
<dbReference type="NCBIfam" id="NF004855">
    <property type="entry name" value="PRK06208.1"/>
    <property type="match status" value="1"/>
</dbReference>
<evidence type="ECO:0000313" key="3">
    <source>
        <dbReference type="Proteomes" id="UP001310594"/>
    </source>
</evidence>
<dbReference type="Proteomes" id="UP001310594">
    <property type="component" value="Unassembled WGS sequence"/>
</dbReference>
<dbReference type="SUPFAM" id="SSF53639">
    <property type="entry name" value="AraD/HMP-PK domain-like"/>
    <property type="match status" value="1"/>
</dbReference>
<gene>
    <name evidence="2" type="ORF">LTR97_011343</name>
</gene>
<proteinExistence type="predicted"/>
<dbReference type="InterPro" id="IPR051017">
    <property type="entry name" value="Aldolase-II_Adducin_sf"/>
</dbReference>
<reference evidence="2" key="1">
    <citation type="submission" date="2023-08" db="EMBL/GenBank/DDBJ databases">
        <title>Black Yeasts Isolated from many extreme environments.</title>
        <authorList>
            <person name="Coleine C."/>
            <person name="Stajich J.E."/>
            <person name="Selbmann L."/>
        </authorList>
    </citation>
    <scope>NUCLEOTIDE SEQUENCE</scope>
    <source>
        <strain evidence="2">CCFEE 5810</strain>
    </source>
</reference>
<organism evidence="2 3">
    <name type="scientific">Elasticomyces elasticus</name>
    <dbReference type="NCBI Taxonomy" id="574655"/>
    <lineage>
        <taxon>Eukaryota</taxon>
        <taxon>Fungi</taxon>
        <taxon>Dikarya</taxon>
        <taxon>Ascomycota</taxon>
        <taxon>Pezizomycotina</taxon>
        <taxon>Dothideomycetes</taxon>
        <taxon>Dothideomycetidae</taxon>
        <taxon>Mycosphaerellales</taxon>
        <taxon>Teratosphaeriaceae</taxon>
        <taxon>Elasticomyces</taxon>
    </lineage>
</organism>
<feature type="domain" description="Class II aldolase/adducin N-terminal" evidence="1">
    <location>
        <begin position="59"/>
        <end position="241"/>
    </location>
</feature>
<dbReference type="PANTHER" id="PTHR10672">
    <property type="entry name" value="ADDUCIN"/>
    <property type="match status" value="1"/>
</dbReference>
<dbReference type="SMART" id="SM01007">
    <property type="entry name" value="Aldolase_II"/>
    <property type="match status" value="1"/>
</dbReference>
<protein>
    <recommendedName>
        <fullName evidence="1">Class II aldolase/adducin N-terminal domain-containing protein</fullName>
    </recommendedName>
</protein>
<accession>A0AAN7ZW50</accession>
<comment type="caution">
    <text evidence="2">The sequence shown here is derived from an EMBL/GenBank/DDBJ whole genome shotgun (WGS) entry which is preliminary data.</text>
</comment>